<evidence type="ECO:0000313" key="11">
    <source>
        <dbReference type="EMBL" id="CDW29798.1"/>
    </source>
</evidence>
<feature type="region of interest" description="Disordered" evidence="9">
    <location>
        <begin position="219"/>
        <end position="246"/>
    </location>
</feature>
<comment type="subunit">
    <text evidence="3 8">Component of the Mediator complex.</text>
</comment>
<evidence type="ECO:0000256" key="9">
    <source>
        <dbReference type="SAM" id="MobiDB-lite"/>
    </source>
</evidence>
<keyword evidence="5 8" id="KW-0010">Activator</keyword>
<keyword evidence="6 8" id="KW-0804">Transcription</keyword>
<dbReference type="OrthoDB" id="150687at2759"/>
<dbReference type="EMBL" id="HACA01012437">
    <property type="protein sequence ID" value="CDW29798.1"/>
    <property type="molecule type" value="Transcribed_RNA"/>
</dbReference>
<dbReference type="InterPro" id="IPR019364">
    <property type="entry name" value="Mediatior_Med8_fun/met"/>
</dbReference>
<accession>C1BS65</accession>
<feature type="compositionally biased region" description="Polar residues" evidence="9">
    <location>
        <begin position="224"/>
        <end position="235"/>
    </location>
</feature>
<comment type="function">
    <text evidence="8">Component of the Mediator complex, a coactivator involved in the regulated transcription of nearly all RNA polymerase II-dependent genes. Mediator functions as a bridge to convey information from gene-specific regulatory proteins to the basal RNA polymerase II transcription machinery. Mediator is recruited to promoters by direct interactions with regulatory proteins and serves as a scaffold for the assembly of a functional preinitiation complex with RNA polymerase II and the general transcription factors.</text>
</comment>
<gene>
    <name evidence="8 10" type="primary">MED8</name>
</gene>
<evidence type="ECO:0000256" key="1">
    <source>
        <dbReference type="ARBA" id="ARBA00004123"/>
    </source>
</evidence>
<organism evidence="10">
    <name type="scientific">Lepeophtheirus salmonis</name>
    <name type="common">Salmon louse</name>
    <name type="synonym">Caligus salmonis</name>
    <dbReference type="NCBI Taxonomy" id="72036"/>
    <lineage>
        <taxon>Eukaryota</taxon>
        <taxon>Metazoa</taxon>
        <taxon>Ecdysozoa</taxon>
        <taxon>Arthropoda</taxon>
        <taxon>Crustacea</taxon>
        <taxon>Multicrustacea</taxon>
        <taxon>Hexanauplia</taxon>
        <taxon>Copepoda</taxon>
        <taxon>Siphonostomatoida</taxon>
        <taxon>Caligidae</taxon>
        <taxon>Lepeophtheirus</taxon>
    </lineage>
</organism>
<evidence type="ECO:0000256" key="4">
    <source>
        <dbReference type="ARBA" id="ARBA00023015"/>
    </source>
</evidence>
<proteinExistence type="evidence at transcript level"/>
<sequence>MATASMGDREQKLLQASLEGLLIKLNEIKNSVGSLIRKLETDPNLNWESFLDSYSLVSGQLNSFLKFVKQERTPPLRKYATLPLILSPDKDEELLKLTENRVPSFSHDLVPDLLRTKPDPEVESKHSGFESRANSIAVDQAAKQLAVIEKITNGTLKFIAREREEMESKAHSRSEIEKTVSIDDTLSLVAAIGVGRGLKPQIQPPPMHHHLSQVRPSVHLPQNKAPSSIKTNIKAASQVHPYQRPT</sequence>
<protein>
    <recommendedName>
        <fullName evidence="8">Mediator of RNA polymerase II transcription subunit 8</fullName>
    </recommendedName>
    <alternativeName>
        <fullName evidence="8">Mediator complex subunit 8</fullName>
    </alternativeName>
</protein>
<evidence type="ECO:0000256" key="6">
    <source>
        <dbReference type="ARBA" id="ARBA00023163"/>
    </source>
</evidence>
<evidence type="ECO:0000256" key="2">
    <source>
        <dbReference type="ARBA" id="ARBA00005716"/>
    </source>
</evidence>
<dbReference type="PANTHER" id="PTHR13074:SF9">
    <property type="entry name" value="MEDIATOR OF RNA POLYMERASE II TRANSCRIPTION SUBUNIT 8"/>
    <property type="match status" value="1"/>
</dbReference>
<dbReference type="EMBL" id="BT077444">
    <property type="protein sequence ID" value="ACO11868.1"/>
    <property type="molecule type" value="mRNA"/>
</dbReference>
<evidence type="ECO:0000313" key="10">
    <source>
        <dbReference type="EMBL" id="ACO11868.1"/>
    </source>
</evidence>
<keyword evidence="7 8" id="KW-0539">Nucleus</keyword>
<reference evidence="11" key="2">
    <citation type="submission" date="2014-05" db="EMBL/GenBank/DDBJ databases">
        <authorList>
            <person name="Chronopoulou M."/>
        </authorList>
    </citation>
    <scope>NUCLEOTIDE SEQUENCE</scope>
    <source>
        <tissue evidence="11">Whole organism</tissue>
    </source>
</reference>
<dbReference type="GO" id="GO:0003712">
    <property type="term" value="F:transcription coregulator activity"/>
    <property type="evidence" value="ECO:0007669"/>
    <property type="project" value="InterPro"/>
</dbReference>
<evidence type="ECO:0000256" key="3">
    <source>
        <dbReference type="ARBA" id="ARBA00011837"/>
    </source>
</evidence>
<dbReference type="GO" id="GO:0016592">
    <property type="term" value="C:mediator complex"/>
    <property type="evidence" value="ECO:0007669"/>
    <property type="project" value="InterPro"/>
</dbReference>
<name>C1BS65_LEPSM</name>
<evidence type="ECO:0000256" key="5">
    <source>
        <dbReference type="ARBA" id="ARBA00023159"/>
    </source>
</evidence>
<comment type="similarity">
    <text evidence="2 8">Belongs to the Mediator complex subunit 8 family.</text>
</comment>
<dbReference type="GO" id="GO:0070847">
    <property type="term" value="C:core mediator complex"/>
    <property type="evidence" value="ECO:0007669"/>
    <property type="project" value="TreeGrafter"/>
</dbReference>
<evidence type="ECO:0000256" key="7">
    <source>
        <dbReference type="ARBA" id="ARBA00023242"/>
    </source>
</evidence>
<dbReference type="GO" id="GO:0006357">
    <property type="term" value="P:regulation of transcription by RNA polymerase II"/>
    <property type="evidence" value="ECO:0007669"/>
    <property type="project" value="InterPro"/>
</dbReference>
<dbReference type="PANTHER" id="PTHR13074">
    <property type="entry name" value="MEDIATOR OF RNA POLYMERASE II TRANSCRIPTION SUBUNIT 8"/>
    <property type="match status" value="1"/>
</dbReference>
<dbReference type="GO" id="GO:0000978">
    <property type="term" value="F:RNA polymerase II cis-regulatory region sequence-specific DNA binding"/>
    <property type="evidence" value="ECO:0007669"/>
    <property type="project" value="TreeGrafter"/>
</dbReference>
<reference evidence="10" key="1">
    <citation type="submission" date="2009-06" db="EMBL/GenBank/DDBJ databases">
        <title>Lepeophtheirus salmonis ESTs and full-length cDNAs.</title>
        <authorList>
            <person name="Yasuike M."/>
            <person name="von Schalburg K."/>
            <person name="Cooper G."/>
            <person name="Leong J."/>
            <person name="Jones S.R.M."/>
            <person name="Koop B.F."/>
        </authorList>
    </citation>
    <scope>NUCLEOTIDE SEQUENCE</scope>
    <source>
        <strain evidence="10">Pacific form</strain>
        <tissue evidence="10">Whole</tissue>
    </source>
</reference>
<dbReference type="Pfam" id="PF10232">
    <property type="entry name" value="Med8"/>
    <property type="match status" value="1"/>
</dbReference>
<comment type="subcellular location">
    <subcellularLocation>
        <location evidence="1 8">Nucleus</location>
    </subcellularLocation>
</comment>
<evidence type="ECO:0000256" key="8">
    <source>
        <dbReference type="RuleBase" id="RU364144"/>
    </source>
</evidence>
<dbReference type="AlphaFoldDB" id="C1BS65"/>
<keyword evidence="4 8" id="KW-0805">Transcription regulation</keyword>